<keyword evidence="3" id="KW-1185">Reference proteome</keyword>
<evidence type="ECO:0000313" key="2">
    <source>
        <dbReference type="EMBL" id="NJB98205.1"/>
    </source>
</evidence>
<dbReference type="PANTHER" id="PTHR46825:SF9">
    <property type="entry name" value="BETA-LACTAMASE-RELATED DOMAIN-CONTAINING PROTEIN"/>
    <property type="match status" value="1"/>
</dbReference>
<dbReference type="InterPro" id="IPR050491">
    <property type="entry name" value="AmpC-like"/>
</dbReference>
<organism evidence="2 3">
    <name type="scientific">Sphingomonas trueperi</name>
    <dbReference type="NCBI Taxonomy" id="53317"/>
    <lineage>
        <taxon>Bacteria</taxon>
        <taxon>Pseudomonadati</taxon>
        <taxon>Pseudomonadota</taxon>
        <taxon>Alphaproteobacteria</taxon>
        <taxon>Sphingomonadales</taxon>
        <taxon>Sphingomonadaceae</taxon>
        <taxon>Sphingomonas</taxon>
    </lineage>
</organism>
<reference evidence="2 3" key="1">
    <citation type="submission" date="2020-03" db="EMBL/GenBank/DDBJ databases">
        <title>Genomic Encyclopedia of Type Strains, Phase IV (KMG-IV): sequencing the most valuable type-strain genomes for metagenomic binning, comparative biology and taxonomic classification.</title>
        <authorList>
            <person name="Goeker M."/>
        </authorList>
    </citation>
    <scope>NUCLEOTIDE SEQUENCE [LARGE SCALE GENOMIC DNA]</scope>
    <source>
        <strain evidence="2 3">DSM 7225</strain>
    </source>
</reference>
<dbReference type="Proteomes" id="UP000531251">
    <property type="component" value="Unassembled WGS sequence"/>
</dbReference>
<sequence length="563" mass="60042">MALADIGPDFLTSLFAWATNDGPGAALGIYRDGQPLLLRGFGLANVEHGMPITPGTVFHVASLSKQVTAFCVALLAERGMLDLDQPLGALFPEIPIAREITPRQILHHCSGLRDQWGLLDLAGWRHEDVKHDADILGLCGRQRALNFATGTRFQYINSGYTILAAAIERVTGMALRAFAHEALFVPLGMHRTCFRDAFDLPLQGRADAYARAADGTLRINNPAYATAGPTGLFTTVADFAAWEQHLLQPQICSQALIAAMHRPGLLNDGQSTGYGFGLAIGRYRGLEVAEHAGGDAAFRAHYLRFPVQRLAVAIFCNTATAPPGQIARKIADHLLADAFGAAADRAAAPAQASRAVGAEMPAGDALLAFCGSYREPGGQDRVEVRYRDGRLFLCPPGGPDYELAPTGPASFAFLGLDATCEFLVEPGAPMQFRTFYGGTQTASLEAVPPEAAGTPAPVTDYVGIYDSAELDVAYRVALQGEALVLDRGRRGAHPLMPLRQDDFACAGGLSIRFERDAAGAVAAMLVSTERVWDLRFERRATLCADQDKAMAGHAGPSTGAPSR</sequence>
<proteinExistence type="predicted"/>
<dbReference type="InterPro" id="IPR001466">
    <property type="entry name" value="Beta-lactam-related"/>
</dbReference>
<dbReference type="InterPro" id="IPR012338">
    <property type="entry name" value="Beta-lactam/transpept-like"/>
</dbReference>
<dbReference type="EMBL" id="JAATJB010000007">
    <property type="protein sequence ID" value="NJB98205.1"/>
    <property type="molecule type" value="Genomic_DNA"/>
</dbReference>
<gene>
    <name evidence="2" type="ORF">GGR89_002536</name>
</gene>
<dbReference type="SUPFAM" id="SSF56601">
    <property type="entry name" value="beta-lactamase/transpeptidase-like"/>
    <property type="match status" value="1"/>
</dbReference>
<accession>A0A7X6BDE4</accession>
<dbReference type="PANTHER" id="PTHR46825">
    <property type="entry name" value="D-ALANYL-D-ALANINE-CARBOXYPEPTIDASE/ENDOPEPTIDASE AMPH"/>
    <property type="match status" value="1"/>
</dbReference>
<evidence type="ECO:0000313" key="3">
    <source>
        <dbReference type="Proteomes" id="UP000531251"/>
    </source>
</evidence>
<evidence type="ECO:0000259" key="1">
    <source>
        <dbReference type="Pfam" id="PF00144"/>
    </source>
</evidence>
<feature type="domain" description="Beta-lactamase-related" evidence="1">
    <location>
        <begin position="20"/>
        <end position="333"/>
    </location>
</feature>
<dbReference type="Gene3D" id="3.40.710.10">
    <property type="entry name" value="DD-peptidase/beta-lactamase superfamily"/>
    <property type="match status" value="1"/>
</dbReference>
<name>A0A7X6BDE4_9SPHN</name>
<dbReference type="Pfam" id="PF00144">
    <property type="entry name" value="Beta-lactamase"/>
    <property type="match status" value="1"/>
</dbReference>
<dbReference type="AlphaFoldDB" id="A0A7X6BDE4"/>
<protein>
    <submittedName>
        <fullName evidence="2">CubicO group peptidase (Beta-lactamase class C family)</fullName>
    </submittedName>
</protein>
<dbReference type="RefSeq" id="WP_164542680.1">
    <property type="nucleotide sequence ID" value="NZ_BAAADY010000003.1"/>
</dbReference>
<comment type="caution">
    <text evidence="2">The sequence shown here is derived from an EMBL/GenBank/DDBJ whole genome shotgun (WGS) entry which is preliminary data.</text>
</comment>